<dbReference type="EMBL" id="CAJOBC010001752">
    <property type="protein sequence ID" value="CAF3696627.1"/>
    <property type="molecule type" value="Genomic_DNA"/>
</dbReference>
<comment type="similarity">
    <text evidence="1">Belongs to the arrestin family.</text>
</comment>
<name>A0A814AT52_9BILA</name>
<accession>A0A814AT52</accession>
<gene>
    <name evidence="3" type="ORF">GPM918_LOCUS9427</name>
    <name evidence="4" type="ORF">SRO942_LOCUS9424</name>
</gene>
<evidence type="ECO:0000259" key="2">
    <source>
        <dbReference type="SMART" id="SM01017"/>
    </source>
</evidence>
<evidence type="ECO:0000256" key="1">
    <source>
        <dbReference type="ARBA" id="ARBA00005298"/>
    </source>
</evidence>
<sequence>MGNSESNSVNVTFDRPTLFYFAGEVVSGTIHFQNVTERLKIDEIYLTTTGEIGYTTQEKRVFYRDGWDSQQPGQQHHNYQNRGNARTETYTEYHRIPFFQFRLPVMRPTNGQTEIILNRGQHRWPFEVQLPTYLPPSVSVPLHSYPYVKYFMQVVIDKPWYQPNSKQIYSLTLSPRVNLQQIPNSYQPMQFNNHNRKDVVLQGALSRSALVPGQILNSTIEIQNPKRATIKRIEVSLLQHIHIATNNRTDNIFRIDIPRIQEFNSERLTETFSIMIPNKYLAPTSTYHYNGIIVSVNYELKFDVKARGLFTDFTICLPITMGTEPSPEQEQQLNRRDVYIPPAAPPSYPHQSDYNNQYSMPEDLPPSYESVVGTERLVIIEYSLQFIPDYIVYFDLDLIANEELDVKNTLNRFMIRHVNTDRVYINSKQR</sequence>
<dbReference type="InterPro" id="IPR014752">
    <property type="entry name" value="Arrestin-like_C"/>
</dbReference>
<dbReference type="GO" id="GO:0005737">
    <property type="term" value="C:cytoplasm"/>
    <property type="evidence" value="ECO:0007669"/>
    <property type="project" value="TreeGrafter"/>
</dbReference>
<proteinExistence type="inferred from homology"/>
<dbReference type="PANTHER" id="PTHR11188">
    <property type="entry name" value="ARRESTIN DOMAIN CONTAINING PROTEIN"/>
    <property type="match status" value="1"/>
</dbReference>
<dbReference type="SUPFAM" id="SSF81296">
    <property type="entry name" value="E set domains"/>
    <property type="match status" value="2"/>
</dbReference>
<dbReference type="Proteomes" id="UP000663829">
    <property type="component" value="Unassembled WGS sequence"/>
</dbReference>
<dbReference type="SMART" id="SM01017">
    <property type="entry name" value="Arrestin_C"/>
    <property type="match status" value="1"/>
</dbReference>
<dbReference type="Proteomes" id="UP000681722">
    <property type="component" value="Unassembled WGS sequence"/>
</dbReference>
<dbReference type="Gene3D" id="2.60.40.640">
    <property type="match status" value="2"/>
</dbReference>
<organism evidence="3 5">
    <name type="scientific">Didymodactylos carnosus</name>
    <dbReference type="NCBI Taxonomy" id="1234261"/>
    <lineage>
        <taxon>Eukaryota</taxon>
        <taxon>Metazoa</taxon>
        <taxon>Spiralia</taxon>
        <taxon>Gnathifera</taxon>
        <taxon>Rotifera</taxon>
        <taxon>Eurotatoria</taxon>
        <taxon>Bdelloidea</taxon>
        <taxon>Philodinida</taxon>
        <taxon>Philodinidae</taxon>
        <taxon>Didymodactylos</taxon>
    </lineage>
</organism>
<dbReference type="InterPro" id="IPR011022">
    <property type="entry name" value="Arrestin_C-like"/>
</dbReference>
<protein>
    <recommendedName>
        <fullName evidence="2">Arrestin C-terminal-like domain-containing protein</fullName>
    </recommendedName>
</protein>
<evidence type="ECO:0000313" key="4">
    <source>
        <dbReference type="EMBL" id="CAF3696627.1"/>
    </source>
</evidence>
<reference evidence="3" key="1">
    <citation type="submission" date="2021-02" db="EMBL/GenBank/DDBJ databases">
        <authorList>
            <person name="Nowell W R."/>
        </authorList>
    </citation>
    <scope>NUCLEOTIDE SEQUENCE</scope>
</reference>
<dbReference type="GO" id="GO:0015031">
    <property type="term" value="P:protein transport"/>
    <property type="evidence" value="ECO:0007669"/>
    <property type="project" value="TreeGrafter"/>
</dbReference>
<dbReference type="Pfam" id="PF02752">
    <property type="entry name" value="Arrestin_C"/>
    <property type="match status" value="1"/>
</dbReference>
<evidence type="ECO:0000313" key="5">
    <source>
        <dbReference type="Proteomes" id="UP000663829"/>
    </source>
</evidence>
<dbReference type="InterPro" id="IPR014756">
    <property type="entry name" value="Ig_E-set"/>
</dbReference>
<dbReference type="EMBL" id="CAJNOQ010001753">
    <property type="protein sequence ID" value="CAF0916599.1"/>
    <property type="molecule type" value="Genomic_DNA"/>
</dbReference>
<comment type="caution">
    <text evidence="3">The sequence shown here is derived from an EMBL/GenBank/DDBJ whole genome shotgun (WGS) entry which is preliminary data.</text>
</comment>
<evidence type="ECO:0000313" key="3">
    <source>
        <dbReference type="EMBL" id="CAF0916599.1"/>
    </source>
</evidence>
<dbReference type="PANTHER" id="PTHR11188:SF167">
    <property type="entry name" value="ARRESTIN C-TERMINAL-LIKE DOMAIN-CONTAINING PROTEIN-RELATED"/>
    <property type="match status" value="1"/>
</dbReference>
<dbReference type="InterPro" id="IPR011021">
    <property type="entry name" value="Arrestin-like_N"/>
</dbReference>
<keyword evidence="5" id="KW-1185">Reference proteome</keyword>
<dbReference type="AlphaFoldDB" id="A0A814AT52"/>
<dbReference type="InterPro" id="IPR050357">
    <property type="entry name" value="Arrestin_domain-protein"/>
</dbReference>
<dbReference type="Pfam" id="PF00339">
    <property type="entry name" value="Arrestin_N"/>
    <property type="match status" value="1"/>
</dbReference>
<feature type="domain" description="Arrestin C-terminal-like" evidence="2">
    <location>
        <begin position="195"/>
        <end position="326"/>
    </location>
</feature>
<dbReference type="OrthoDB" id="2333384at2759"/>